<keyword evidence="3" id="KW-0488">Methylation</keyword>
<accession>A0A8T0AGQ0</accession>
<dbReference type="AlphaFoldDB" id="A0A8T0AGQ0"/>
<keyword evidence="4" id="KW-0547">Nucleotide-binding</keyword>
<protein>
    <submittedName>
        <fullName evidence="7">Uncharacterized protein</fullName>
    </submittedName>
</protein>
<dbReference type="PANTHER" id="PTHR46149:SF7">
    <property type="entry name" value="GTP-BINDING PROTEIN DI-RAS2"/>
    <property type="match status" value="1"/>
</dbReference>
<keyword evidence="8" id="KW-1185">Reference proteome</keyword>
<dbReference type="PANTHER" id="PTHR46149">
    <property type="entry name" value="MIP08469P"/>
    <property type="match status" value="1"/>
</dbReference>
<dbReference type="InterPro" id="IPR027417">
    <property type="entry name" value="P-loop_NTPase"/>
</dbReference>
<evidence type="ECO:0000313" key="8">
    <source>
        <dbReference type="Proteomes" id="UP000606274"/>
    </source>
</evidence>
<dbReference type="GO" id="GO:0005525">
    <property type="term" value="F:GTP binding"/>
    <property type="evidence" value="ECO:0007669"/>
    <property type="project" value="UniProtKB-KW"/>
</dbReference>
<keyword evidence="2" id="KW-1003">Cell membrane</keyword>
<evidence type="ECO:0000256" key="2">
    <source>
        <dbReference type="ARBA" id="ARBA00022475"/>
    </source>
</evidence>
<evidence type="ECO:0000256" key="1">
    <source>
        <dbReference type="ARBA" id="ARBA00004193"/>
    </source>
</evidence>
<evidence type="ECO:0000256" key="5">
    <source>
        <dbReference type="ARBA" id="ARBA00023136"/>
    </source>
</evidence>
<evidence type="ECO:0000256" key="3">
    <source>
        <dbReference type="ARBA" id="ARBA00022481"/>
    </source>
</evidence>
<name>A0A8T0AGQ0_SILME</name>
<sequence length="80" mass="8683">MTSSSLSAQERRTARVVFLGAAGVGKTSLIARFLHWKLDGAARLVLEILDTSGSYALPAMRALRIRTGDTFAVVYATREL</sequence>
<keyword evidence="4" id="KW-0342">GTP-binding</keyword>
<dbReference type="GO" id="GO:0005886">
    <property type="term" value="C:plasma membrane"/>
    <property type="evidence" value="ECO:0007669"/>
    <property type="project" value="UniProtKB-SubCell"/>
</dbReference>
<dbReference type="SUPFAM" id="SSF52540">
    <property type="entry name" value="P-loop containing nucleoside triphosphate hydrolases"/>
    <property type="match status" value="1"/>
</dbReference>
<organism evidence="7 8">
    <name type="scientific">Silurus meridionalis</name>
    <name type="common">Southern catfish</name>
    <name type="synonym">Silurus soldatovi meridionalis</name>
    <dbReference type="NCBI Taxonomy" id="175797"/>
    <lineage>
        <taxon>Eukaryota</taxon>
        <taxon>Metazoa</taxon>
        <taxon>Chordata</taxon>
        <taxon>Craniata</taxon>
        <taxon>Vertebrata</taxon>
        <taxon>Euteleostomi</taxon>
        <taxon>Actinopterygii</taxon>
        <taxon>Neopterygii</taxon>
        <taxon>Teleostei</taxon>
        <taxon>Ostariophysi</taxon>
        <taxon>Siluriformes</taxon>
        <taxon>Siluridae</taxon>
        <taxon>Silurus</taxon>
    </lineage>
</organism>
<evidence type="ECO:0000313" key="7">
    <source>
        <dbReference type="EMBL" id="KAF7689806.1"/>
    </source>
</evidence>
<keyword evidence="6" id="KW-0449">Lipoprotein</keyword>
<comment type="caution">
    <text evidence="7">The sequence shown here is derived from an EMBL/GenBank/DDBJ whole genome shotgun (WGS) entry which is preliminary data.</text>
</comment>
<dbReference type="Proteomes" id="UP000606274">
    <property type="component" value="Unassembled WGS sequence"/>
</dbReference>
<gene>
    <name evidence="7" type="ORF">HF521_013159</name>
</gene>
<evidence type="ECO:0000256" key="4">
    <source>
        <dbReference type="ARBA" id="ARBA00023134"/>
    </source>
</evidence>
<dbReference type="Gene3D" id="3.40.50.300">
    <property type="entry name" value="P-loop containing nucleotide triphosphate hydrolases"/>
    <property type="match status" value="1"/>
</dbReference>
<keyword evidence="5" id="KW-0472">Membrane</keyword>
<dbReference type="EMBL" id="JABFDY010000024">
    <property type="protein sequence ID" value="KAF7689806.1"/>
    <property type="molecule type" value="Genomic_DNA"/>
</dbReference>
<dbReference type="PRINTS" id="PR00449">
    <property type="entry name" value="RASTRNSFRMNG"/>
</dbReference>
<dbReference type="InterPro" id="IPR052236">
    <property type="entry name" value="Small_GTPase_RasD"/>
</dbReference>
<comment type="subcellular location">
    <subcellularLocation>
        <location evidence="1">Cell membrane</location>
        <topology evidence="1">Lipid-anchor</topology>
    </subcellularLocation>
</comment>
<evidence type="ECO:0000256" key="6">
    <source>
        <dbReference type="ARBA" id="ARBA00023288"/>
    </source>
</evidence>
<reference evidence="7" key="1">
    <citation type="submission" date="2020-08" db="EMBL/GenBank/DDBJ databases">
        <title>Chromosome-level assembly of Southern catfish (Silurus meridionalis) provides insights into visual adaptation to the nocturnal and benthic lifestyles.</title>
        <authorList>
            <person name="Zhang Y."/>
            <person name="Wang D."/>
            <person name="Peng Z."/>
        </authorList>
    </citation>
    <scope>NUCLEOTIDE SEQUENCE</scope>
    <source>
        <strain evidence="7">SWU-2019-XX</strain>
        <tissue evidence="7">Muscle</tissue>
    </source>
</reference>
<proteinExistence type="predicted"/>